<protein>
    <submittedName>
        <fullName evidence="2">Death-on-curing protein</fullName>
    </submittedName>
</protein>
<dbReference type="PANTHER" id="PTHR39426">
    <property type="entry name" value="HOMOLOGY TO DEATH-ON-CURING PROTEIN OF PHAGE P1"/>
    <property type="match status" value="1"/>
</dbReference>
<reference evidence="2 3" key="1">
    <citation type="submission" date="2019-03" db="EMBL/GenBank/DDBJ databases">
        <title>Genomic Encyclopedia of Type Strains, Phase IV (KMG-IV): sequencing the most valuable type-strain genomes for metagenomic binning, comparative biology and taxonomic classification.</title>
        <authorList>
            <person name="Goeker M."/>
        </authorList>
    </citation>
    <scope>NUCLEOTIDE SEQUENCE [LARGE SCALE GENOMIC DNA]</scope>
    <source>
        <strain evidence="2 3">DSM 28697</strain>
    </source>
</reference>
<feature type="domain" description="Fido" evidence="1">
    <location>
        <begin position="1"/>
        <end position="127"/>
    </location>
</feature>
<keyword evidence="3" id="KW-1185">Reference proteome</keyword>
<dbReference type="Pfam" id="PF02661">
    <property type="entry name" value="Fic"/>
    <property type="match status" value="1"/>
</dbReference>
<proteinExistence type="predicted"/>
<dbReference type="OrthoDB" id="9802752at2"/>
<dbReference type="InterPro" id="IPR006440">
    <property type="entry name" value="Doc"/>
</dbReference>
<dbReference type="PROSITE" id="PS51459">
    <property type="entry name" value="FIDO"/>
    <property type="match status" value="1"/>
</dbReference>
<dbReference type="EMBL" id="SNYJ01000024">
    <property type="protein sequence ID" value="TDQ34624.1"/>
    <property type="molecule type" value="Genomic_DNA"/>
</dbReference>
<evidence type="ECO:0000313" key="3">
    <source>
        <dbReference type="Proteomes" id="UP000295632"/>
    </source>
</evidence>
<dbReference type="Proteomes" id="UP000295632">
    <property type="component" value="Unassembled WGS sequence"/>
</dbReference>
<dbReference type="AlphaFoldDB" id="A0A4R6TUX5"/>
<evidence type="ECO:0000313" key="2">
    <source>
        <dbReference type="EMBL" id="TDQ34624.1"/>
    </source>
</evidence>
<dbReference type="NCBIfam" id="TIGR01550">
    <property type="entry name" value="DOC_P1"/>
    <property type="match status" value="1"/>
</dbReference>
<evidence type="ECO:0000259" key="1">
    <source>
        <dbReference type="PROSITE" id="PS51459"/>
    </source>
</evidence>
<dbReference type="InterPro" id="IPR053737">
    <property type="entry name" value="Type_II_TA_Toxin"/>
</dbReference>
<organism evidence="2 3">
    <name type="scientific">Aureibacillus halotolerans</name>
    <dbReference type="NCBI Taxonomy" id="1508390"/>
    <lineage>
        <taxon>Bacteria</taxon>
        <taxon>Bacillati</taxon>
        <taxon>Bacillota</taxon>
        <taxon>Bacilli</taxon>
        <taxon>Bacillales</taxon>
        <taxon>Bacillaceae</taxon>
        <taxon>Aureibacillus</taxon>
    </lineage>
</organism>
<accession>A0A4R6TUX5</accession>
<dbReference type="GO" id="GO:0016301">
    <property type="term" value="F:kinase activity"/>
    <property type="evidence" value="ECO:0007669"/>
    <property type="project" value="InterPro"/>
</dbReference>
<dbReference type="RefSeq" id="WP_133582129.1">
    <property type="nucleotide sequence ID" value="NZ_SNYJ01000024.1"/>
</dbReference>
<name>A0A4R6TUX5_9BACI</name>
<dbReference type="InterPro" id="IPR003812">
    <property type="entry name" value="Fido"/>
</dbReference>
<comment type="caution">
    <text evidence="2">The sequence shown here is derived from an EMBL/GenBank/DDBJ whole genome shotgun (WGS) entry which is preliminary data.</text>
</comment>
<dbReference type="Gene3D" id="1.20.120.1870">
    <property type="entry name" value="Fic/DOC protein, Fido domain"/>
    <property type="match status" value="1"/>
</dbReference>
<dbReference type="PANTHER" id="PTHR39426:SF1">
    <property type="entry name" value="HOMOLOGY TO DEATH-ON-CURING PROTEIN OF PHAGE P1"/>
    <property type="match status" value="1"/>
</dbReference>
<sequence>MVRYLHHKEVILLNALIIKRYSPGEQIGVKEPALLDSAVNRPQQRAFGEEAYPTLWLKAAALYSSIAQHYAFHNANKRTAFAAMKQLIWVNGYQLMVPENEAADFTVELVVRNPSLNVEEIGAWIKDHSKQRDMDK</sequence>
<gene>
    <name evidence="2" type="ORF">EV213_12442</name>
</gene>